<organism evidence="8 9">
    <name type="scientific">Massilia varians</name>
    <dbReference type="NCBI Taxonomy" id="457921"/>
    <lineage>
        <taxon>Bacteria</taxon>
        <taxon>Pseudomonadati</taxon>
        <taxon>Pseudomonadota</taxon>
        <taxon>Betaproteobacteria</taxon>
        <taxon>Burkholderiales</taxon>
        <taxon>Oxalobacteraceae</taxon>
        <taxon>Telluria group</taxon>
        <taxon>Massilia</taxon>
    </lineage>
</organism>
<keyword evidence="2" id="KW-1003">Cell membrane</keyword>
<evidence type="ECO:0000256" key="2">
    <source>
        <dbReference type="ARBA" id="ARBA00022475"/>
    </source>
</evidence>
<keyword evidence="9" id="KW-1185">Reference proteome</keyword>
<evidence type="ECO:0000256" key="3">
    <source>
        <dbReference type="ARBA" id="ARBA00022692"/>
    </source>
</evidence>
<dbReference type="EMBL" id="AP026966">
    <property type="protein sequence ID" value="BDT57242.1"/>
    <property type="molecule type" value="Genomic_DNA"/>
</dbReference>
<evidence type="ECO:0000259" key="7">
    <source>
        <dbReference type="Pfam" id="PF12698"/>
    </source>
</evidence>
<dbReference type="Pfam" id="PF12698">
    <property type="entry name" value="ABC2_membrane_3"/>
    <property type="match status" value="1"/>
</dbReference>
<comment type="subcellular location">
    <subcellularLocation>
        <location evidence="1">Cell membrane</location>
        <topology evidence="1">Multi-pass membrane protein</topology>
    </subcellularLocation>
</comment>
<keyword evidence="3 6" id="KW-0812">Transmembrane</keyword>
<dbReference type="InterPro" id="IPR013525">
    <property type="entry name" value="ABC2_TM"/>
</dbReference>
<evidence type="ECO:0000313" key="8">
    <source>
        <dbReference type="EMBL" id="BDT57242.1"/>
    </source>
</evidence>
<dbReference type="Gene3D" id="3.40.1710.10">
    <property type="entry name" value="abc type-2 transporter like domain"/>
    <property type="match status" value="1"/>
</dbReference>
<feature type="transmembrane region" description="Helical" evidence="6">
    <location>
        <begin position="233"/>
        <end position="264"/>
    </location>
</feature>
<feature type="transmembrane region" description="Helical" evidence="6">
    <location>
        <begin position="270"/>
        <end position="294"/>
    </location>
</feature>
<dbReference type="InterPro" id="IPR051449">
    <property type="entry name" value="ABC-2_transporter_component"/>
</dbReference>
<name>A0ABM8C234_9BURK</name>
<evidence type="ECO:0000256" key="6">
    <source>
        <dbReference type="SAM" id="Phobius"/>
    </source>
</evidence>
<proteinExistence type="predicted"/>
<dbReference type="PANTHER" id="PTHR30294">
    <property type="entry name" value="MEMBRANE COMPONENT OF ABC TRANSPORTER YHHJ-RELATED"/>
    <property type="match status" value="1"/>
</dbReference>
<feature type="domain" description="ABC-2 type transporter transmembrane" evidence="7">
    <location>
        <begin position="30"/>
        <end position="377"/>
    </location>
</feature>
<keyword evidence="4 6" id="KW-1133">Transmembrane helix</keyword>
<evidence type="ECO:0000256" key="1">
    <source>
        <dbReference type="ARBA" id="ARBA00004651"/>
    </source>
</evidence>
<reference evidence="8" key="1">
    <citation type="submission" date="2022-11" db="EMBL/GenBank/DDBJ databases">
        <title>Isolation and characterization of PLA-degrading bacterium Massilia sp. from Antarctic soil.</title>
        <authorList>
            <person name="Sato K."/>
            <person name="Gomez-Fuentes C."/>
            <person name="Ahmad S.A."/>
            <person name="Zulkharnain A."/>
        </authorList>
    </citation>
    <scope>NUCLEOTIDE SEQUENCE</scope>
    <source>
        <strain evidence="8">N-3</strain>
    </source>
</reference>
<evidence type="ECO:0000256" key="4">
    <source>
        <dbReference type="ARBA" id="ARBA00022989"/>
    </source>
</evidence>
<feature type="transmembrane region" description="Helical" evidence="6">
    <location>
        <begin position="357"/>
        <end position="378"/>
    </location>
</feature>
<accession>A0ABM8C234</accession>
<protein>
    <submittedName>
        <fullName evidence="8">Multidrug ABC transporter permease</fullName>
    </submittedName>
</protein>
<gene>
    <name evidence="8" type="ORF">MasN3_07360</name>
</gene>
<feature type="transmembrane region" description="Helical" evidence="6">
    <location>
        <begin position="301"/>
        <end position="320"/>
    </location>
</feature>
<feature type="transmembrane region" description="Helical" evidence="6">
    <location>
        <begin position="25"/>
        <end position="45"/>
    </location>
</feature>
<keyword evidence="5 6" id="KW-0472">Membrane</keyword>
<evidence type="ECO:0000256" key="5">
    <source>
        <dbReference type="ARBA" id="ARBA00023136"/>
    </source>
</evidence>
<sequence>MPAPAASAWSASLAREWARLRADRWDLAMLGWIPLALYFLTWWIFSAGIARDLPLAVRDLDQSAQSRSLVRMLDQSPGLRPLPLASDAEALAALRAGEVFGIVSIPARMGERLLRGEALGLQWAYNAQYPSHTGAMTRDVRAVVATMSAGAELQGRTRRGAGPMQAAQQVEPVATRAVALFNENGSMVPALALPAVWSLLHICATLAALTAIGRELRAATVPDWLATAQGRPAVALLAKLAIPAVVFLLHAVLVGIGFGALLGWPVLGSVLAMTLGTVLFVAACLALGTCIVAFSGSLRSALSACAFVTAPAFAFSGQGFPTLAMPAAARLWAEALPLTHFLGLVNNTWLAGAPLRFSAGALAALAGFSAVLGAAGYLRLAARMRQPDSWGKA</sequence>
<dbReference type="PANTHER" id="PTHR30294:SF47">
    <property type="entry name" value="INNER MEMBRANE TRANSPORT PERMEASE YHHJ"/>
    <property type="match status" value="1"/>
</dbReference>
<dbReference type="RefSeq" id="WP_281912439.1">
    <property type="nucleotide sequence ID" value="NZ_AP026966.1"/>
</dbReference>
<evidence type="ECO:0000313" key="9">
    <source>
        <dbReference type="Proteomes" id="UP001163336"/>
    </source>
</evidence>
<dbReference type="Proteomes" id="UP001163336">
    <property type="component" value="Chromosome"/>
</dbReference>